<reference evidence="5" key="1">
    <citation type="journal article" date="2021" name="Microb. Physiol.">
        <title>Proteogenomic Insights into the Physiology of Marine, Sulfate-Reducing, Filamentous Desulfonema limicola and Desulfonema magnum.</title>
        <authorList>
            <person name="Schnaars V."/>
            <person name="Wohlbrand L."/>
            <person name="Scheve S."/>
            <person name="Hinrichs C."/>
            <person name="Reinhardt R."/>
            <person name="Rabus R."/>
        </authorList>
    </citation>
    <scope>NUCLEOTIDE SEQUENCE</scope>
    <source>
        <strain evidence="5">4be13</strain>
    </source>
</reference>
<dbReference type="InterPro" id="IPR011009">
    <property type="entry name" value="Kinase-like_dom_sf"/>
</dbReference>
<comment type="subcellular location">
    <subcellularLocation>
        <location evidence="1">Membrane</location>
        <topology evidence="1">Single-pass membrane protein</topology>
    </subcellularLocation>
</comment>
<feature type="transmembrane region" description="Helical" evidence="2">
    <location>
        <begin position="516"/>
        <end position="536"/>
    </location>
</feature>
<evidence type="ECO:0000256" key="2">
    <source>
        <dbReference type="SAM" id="Phobius"/>
    </source>
</evidence>
<evidence type="ECO:0000259" key="4">
    <source>
        <dbReference type="PROSITE" id="PS50125"/>
    </source>
</evidence>
<dbReference type="InterPro" id="IPR007890">
    <property type="entry name" value="CHASE2"/>
</dbReference>
<sequence length="907" mass="102488">MTEHTNNKKTQVSDQTAVLSVDDQEKIQSFLSRYQTNFLIILFTDLADSTGIKEEIGDVRAKRLEDLHRTILLHALKKFENAQAVRAEGDSYIIVFLKPGDAIIFALRVQAIHREARTGNVEDLSEDMFRLPDIPPLSNDLSRLPEFRVGIHMGTIIEEDGLGGPGIPGKIGDIKGIQADTTARIMGLAQGGQILCSLPVFDDARHALRGCKLEGLGDLGWEQHGLYRIKGREHPLGICEVGEKRAAPFKKPAGNQKAEPVFFGDDVSGWHPAMDKALPGTNWIMKEKLGESRFGQVWLAHHRTLESSSVFKFCVHKSKIRHLNAEVNAFKRLTEKTGTTPPPGILGITETSHEKPPYYIQSEYMAGGDMKQWLERKGQDISPEIQRNIGKQMAEALARLHKAGLTYPDIRLSDFLIQPPESPDHAPVLKLKRVGSAESCGNTSEDISALGIILYQLFSRRADNVTDIDLLLVTDPILRKDIRACLRRDTEKRPSARDVVRGLQGYEKRRDKKSKIIRGSAFFTIFIVFFLLWIRIFDFLTLDTRLESVTMMLGDMFKKTSFNEQIAIVAIEDEGFDKTWRKNHAVLIKKLSRAGAKVIAFDLFFEETTVFDDALTESIQQARKQGTEIIVGIRDVEGDAPKITDGLRQAVSGFGMLCMGEKLGYAVKAPLVLIRENLPPIPSLPLSAVLSYLGSKILHIDAERLRMSESMNMPDFREIRFSEQSEADRSQKGCLIIQKEDKLLNQLIDISPSDVLRDPVRRFVYTEIITRTGEHELKKQFNGKIVLVGVQNRRDIFDVFRSFQREDRYGMELQADVINTLLNRVCIHFSGPWGQLAFIALFGILGTFIRFKFSHILLRKIMIVSALILCFAVVIYCYREYQLLLNPLYYVAALFFSYQAADKIFSI</sequence>
<dbReference type="PROSITE" id="PS50011">
    <property type="entry name" value="PROTEIN_KINASE_DOM"/>
    <property type="match status" value="1"/>
</dbReference>
<keyword evidence="2" id="KW-1133">Transmembrane helix</keyword>
<accession>A0A975BFV5</accession>
<dbReference type="InterPro" id="IPR029787">
    <property type="entry name" value="Nucleotide_cyclase"/>
</dbReference>
<evidence type="ECO:0000313" key="6">
    <source>
        <dbReference type="Proteomes" id="UP000663722"/>
    </source>
</evidence>
<dbReference type="SUPFAM" id="SSF55073">
    <property type="entry name" value="Nucleotide cyclase"/>
    <property type="match status" value="1"/>
</dbReference>
<keyword evidence="5" id="KW-0418">Kinase</keyword>
<name>A0A975BFV5_9BACT</name>
<dbReference type="Proteomes" id="UP000663722">
    <property type="component" value="Chromosome"/>
</dbReference>
<feature type="domain" description="Guanylate cyclase" evidence="4">
    <location>
        <begin position="40"/>
        <end position="186"/>
    </location>
</feature>
<dbReference type="GO" id="GO:0004016">
    <property type="term" value="F:adenylate cyclase activity"/>
    <property type="evidence" value="ECO:0007669"/>
    <property type="project" value="UniProtKB-ARBA"/>
</dbReference>
<dbReference type="InterPro" id="IPR000719">
    <property type="entry name" value="Prot_kinase_dom"/>
</dbReference>
<dbReference type="GO" id="GO:0004674">
    <property type="term" value="F:protein serine/threonine kinase activity"/>
    <property type="evidence" value="ECO:0007669"/>
    <property type="project" value="TreeGrafter"/>
</dbReference>
<dbReference type="SUPFAM" id="SSF56112">
    <property type="entry name" value="Protein kinase-like (PK-like)"/>
    <property type="match status" value="1"/>
</dbReference>
<protein>
    <submittedName>
        <fullName evidence="5">Kinase domain-containing protein</fullName>
    </submittedName>
</protein>
<evidence type="ECO:0000313" key="5">
    <source>
        <dbReference type="EMBL" id="QTA84742.1"/>
    </source>
</evidence>
<dbReference type="Pfam" id="PF05226">
    <property type="entry name" value="CHASE2"/>
    <property type="match status" value="1"/>
</dbReference>
<dbReference type="InterPro" id="IPR001054">
    <property type="entry name" value="A/G_cyclase"/>
</dbReference>
<dbReference type="GO" id="GO:0009190">
    <property type="term" value="P:cyclic nucleotide biosynthetic process"/>
    <property type="evidence" value="ECO:0007669"/>
    <property type="project" value="InterPro"/>
</dbReference>
<dbReference type="Gene3D" id="3.30.70.1230">
    <property type="entry name" value="Nucleotide cyclase"/>
    <property type="match status" value="1"/>
</dbReference>
<dbReference type="Pfam" id="PF00069">
    <property type="entry name" value="Pkinase"/>
    <property type="match status" value="1"/>
</dbReference>
<dbReference type="Gene3D" id="1.10.510.10">
    <property type="entry name" value="Transferase(Phosphotransferase) domain 1"/>
    <property type="match status" value="1"/>
</dbReference>
<dbReference type="GO" id="GO:0035556">
    <property type="term" value="P:intracellular signal transduction"/>
    <property type="evidence" value="ECO:0007669"/>
    <property type="project" value="InterPro"/>
</dbReference>
<dbReference type="GO" id="GO:0016020">
    <property type="term" value="C:membrane"/>
    <property type="evidence" value="ECO:0007669"/>
    <property type="project" value="UniProtKB-SubCell"/>
</dbReference>
<proteinExistence type="predicted"/>
<evidence type="ECO:0000259" key="3">
    <source>
        <dbReference type="PROSITE" id="PS50011"/>
    </source>
</evidence>
<dbReference type="PANTHER" id="PTHR44167">
    <property type="entry name" value="OVARIAN-SPECIFIC SERINE/THREONINE-PROTEIN KINASE LOK-RELATED"/>
    <property type="match status" value="1"/>
</dbReference>
<keyword evidence="6" id="KW-1185">Reference proteome</keyword>
<dbReference type="CDD" id="cd00180">
    <property type="entry name" value="PKc"/>
    <property type="match status" value="1"/>
</dbReference>
<keyword evidence="5" id="KW-0808">Transferase</keyword>
<dbReference type="Gene3D" id="3.30.200.20">
    <property type="entry name" value="Phosphorylase Kinase, domain 1"/>
    <property type="match status" value="1"/>
</dbReference>
<dbReference type="RefSeq" id="WP_207681094.1">
    <property type="nucleotide sequence ID" value="NZ_CP061800.1"/>
</dbReference>
<gene>
    <name evidence="5" type="ORF">dnm_007420</name>
</gene>
<dbReference type="KEGG" id="dmm:dnm_007420"/>
<dbReference type="AlphaFoldDB" id="A0A975BFV5"/>
<keyword evidence="2" id="KW-0472">Membrane</keyword>
<evidence type="ECO:0000256" key="1">
    <source>
        <dbReference type="ARBA" id="ARBA00004167"/>
    </source>
</evidence>
<dbReference type="PANTHER" id="PTHR44167:SF24">
    <property type="entry name" value="SERINE_THREONINE-PROTEIN KINASE CHK2"/>
    <property type="match status" value="1"/>
</dbReference>
<feature type="transmembrane region" description="Helical" evidence="2">
    <location>
        <begin position="832"/>
        <end position="849"/>
    </location>
</feature>
<keyword evidence="2" id="KW-0812">Transmembrane</keyword>
<dbReference type="EMBL" id="CP061800">
    <property type="protein sequence ID" value="QTA84742.1"/>
    <property type="molecule type" value="Genomic_DNA"/>
</dbReference>
<feature type="domain" description="Protein kinase" evidence="3">
    <location>
        <begin position="283"/>
        <end position="507"/>
    </location>
</feature>
<organism evidence="5 6">
    <name type="scientific">Desulfonema magnum</name>
    <dbReference type="NCBI Taxonomy" id="45655"/>
    <lineage>
        <taxon>Bacteria</taxon>
        <taxon>Pseudomonadati</taxon>
        <taxon>Thermodesulfobacteriota</taxon>
        <taxon>Desulfobacteria</taxon>
        <taxon>Desulfobacterales</taxon>
        <taxon>Desulfococcaceae</taxon>
        <taxon>Desulfonema</taxon>
    </lineage>
</organism>
<dbReference type="GO" id="GO:0005524">
    <property type="term" value="F:ATP binding"/>
    <property type="evidence" value="ECO:0007669"/>
    <property type="project" value="InterPro"/>
</dbReference>
<dbReference type="PROSITE" id="PS50125">
    <property type="entry name" value="GUANYLATE_CYCLASE_2"/>
    <property type="match status" value="1"/>
</dbReference>
<feature type="transmembrane region" description="Helical" evidence="2">
    <location>
        <begin position="861"/>
        <end position="878"/>
    </location>
</feature>
<dbReference type="SMART" id="SM00220">
    <property type="entry name" value="S_TKc"/>
    <property type="match status" value="1"/>
</dbReference>
<dbReference type="SMART" id="SM01080">
    <property type="entry name" value="CHASE2"/>
    <property type="match status" value="1"/>
</dbReference>